<feature type="compositionally biased region" description="Basic and acidic residues" evidence="10">
    <location>
        <begin position="16"/>
        <end position="30"/>
    </location>
</feature>
<comment type="subcellular location">
    <subcellularLocation>
        <location evidence="1">Cytoplasm</location>
    </subcellularLocation>
    <subcellularLocation>
        <location evidence="2">Golgi apparatus</location>
    </subcellularLocation>
</comment>
<gene>
    <name evidence="11" type="primary">gorab</name>
</gene>
<name>A0A672HPS3_SALFA</name>
<feature type="compositionally biased region" description="Low complexity" evidence="10">
    <location>
        <begin position="61"/>
        <end position="82"/>
    </location>
</feature>
<evidence type="ECO:0000256" key="3">
    <source>
        <dbReference type="ARBA" id="ARBA00005599"/>
    </source>
</evidence>
<organism evidence="11 12">
    <name type="scientific">Salarias fasciatus</name>
    <name type="common">Jewelled blenny</name>
    <name type="synonym">Blennius fasciatus</name>
    <dbReference type="NCBI Taxonomy" id="181472"/>
    <lineage>
        <taxon>Eukaryota</taxon>
        <taxon>Metazoa</taxon>
        <taxon>Chordata</taxon>
        <taxon>Craniata</taxon>
        <taxon>Vertebrata</taxon>
        <taxon>Euteleostomi</taxon>
        <taxon>Actinopterygii</taxon>
        <taxon>Neopterygii</taxon>
        <taxon>Teleostei</taxon>
        <taxon>Neoteleostei</taxon>
        <taxon>Acanthomorphata</taxon>
        <taxon>Ovalentaria</taxon>
        <taxon>Blenniimorphae</taxon>
        <taxon>Blenniiformes</taxon>
        <taxon>Blennioidei</taxon>
        <taxon>Blenniidae</taxon>
        <taxon>Salariinae</taxon>
        <taxon>Salarias</taxon>
    </lineage>
</organism>
<evidence type="ECO:0000256" key="9">
    <source>
        <dbReference type="ARBA" id="ARBA00033032"/>
    </source>
</evidence>
<evidence type="ECO:0000313" key="12">
    <source>
        <dbReference type="Proteomes" id="UP000472267"/>
    </source>
</evidence>
<evidence type="ECO:0000313" key="11">
    <source>
        <dbReference type="Ensembl" id="ENSSFAP00005030940.1"/>
    </source>
</evidence>
<dbReference type="Proteomes" id="UP000472267">
    <property type="component" value="Chromosome 23"/>
</dbReference>
<evidence type="ECO:0000256" key="7">
    <source>
        <dbReference type="ARBA" id="ARBA00023054"/>
    </source>
</evidence>
<dbReference type="RefSeq" id="XP_029939796.1">
    <property type="nucleotide sequence ID" value="XM_030083936.1"/>
</dbReference>
<evidence type="ECO:0000256" key="8">
    <source>
        <dbReference type="ARBA" id="ARBA00032512"/>
    </source>
</evidence>
<evidence type="ECO:0000256" key="4">
    <source>
        <dbReference type="ARBA" id="ARBA00014130"/>
    </source>
</evidence>
<feature type="region of interest" description="Disordered" evidence="10">
    <location>
        <begin position="1"/>
        <end position="134"/>
    </location>
</feature>
<dbReference type="PANTHER" id="PTHR21470">
    <property type="entry name" value="RAB6-INTERACTING PROTEIN GORAB"/>
    <property type="match status" value="1"/>
</dbReference>
<dbReference type="GeneID" id="115382228"/>
<dbReference type="GO" id="GO:1905515">
    <property type="term" value="P:non-motile cilium assembly"/>
    <property type="evidence" value="ECO:0007669"/>
    <property type="project" value="TreeGrafter"/>
</dbReference>
<dbReference type="GO" id="GO:0005794">
    <property type="term" value="C:Golgi apparatus"/>
    <property type="evidence" value="ECO:0007669"/>
    <property type="project" value="UniProtKB-SubCell"/>
</dbReference>
<keyword evidence="7" id="KW-0175">Coiled coil</keyword>
<feature type="compositionally biased region" description="Basic and acidic residues" evidence="10">
    <location>
        <begin position="295"/>
        <end position="323"/>
    </location>
</feature>
<evidence type="ECO:0000256" key="10">
    <source>
        <dbReference type="SAM" id="MobiDB-lite"/>
    </source>
</evidence>
<dbReference type="PANTHER" id="PTHR21470:SF2">
    <property type="entry name" value="RAB6-INTERACTING GOLGIN"/>
    <property type="match status" value="1"/>
</dbReference>
<feature type="compositionally biased region" description="Basic and acidic residues" evidence="10">
    <location>
        <begin position="123"/>
        <end position="134"/>
    </location>
</feature>
<dbReference type="OrthoDB" id="9909311at2759"/>
<proteinExistence type="inferred from homology"/>
<accession>A0A672HPS3</accession>
<sequence>MRGGVNMSGWAGFSDEELRRMQRKGAEQRPAESGSCPAPGPRKAASSAPRSRQQLQRERALQQAAQRSRAAGEEALQAGQQLSEPPPERTSPGAPEQTAGPGAPSPRPEVKQSPAAESEESREEAPEVKELDRQEAEEVLRTRLQVLQQQQSLMEEQNRVKKDLLTRTLQLKSQQTQAEAAMLKTVRAELQQLETMATNDISILRGRIEEADWEYSKARKRYERAEAEFVSSKLDLHRKAELKEHLAEHLYAIIQQKELRKARKLEELMLRLALREEEREAGPAVETQLEAENVETVKEADFEKEAGTEEGAGSKKEAESPEL</sequence>
<keyword evidence="5" id="KW-0963">Cytoplasm</keyword>
<dbReference type="OMA" id="PNCPNQE"/>
<dbReference type="InterPro" id="IPR007033">
    <property type="entry name" value="GORAB"/>
</dbReference>
<evidence type="ECO:0000256" key="5">
    <source>
        <dbReference type="ARBA" id="ARBA00022490"/>
    </source>
</evidence>
<reference evidence="11" key="2">
    <citation type="submission" date="2025-08" db="UniProtKB">
        <authorList>
            <consortium name="Ensembl"/>
        </authorList>
    </citation>
    <scope>IDENTIFICATION</scope>
</reference>
<keyword evidence="12" id="KW-1185">Reference proteome</keyword>
<dbReference type="AlphaFoldDB" id="A0A672HPS3"/>
<dbReference type="Ensembl" id="ENSSFAT00005032059.1">
    <property type="protein sequence ID" value="ENSSFAP00005030940.1"/>
    <property type="gene ID" value="ENSSFAG00005015714.1"/>
</dbReference>
<evidence type="ECO:0000256" key="1">
    <source>
        <dbReference type="ARBA" id="ARBA00004496"/>
    </source>
</evidence>
<dbReference type="FunCoup" id="A0A672HPS3">
    <property type="interactions" value="502"/>
</dbReference>
<keyword evidence="6" id="KW-0333">Golgi apparatus</keyword>
<evidence type="ECO:0000256" key="6">
    <source>
        <dbReference type="ARBA" id="ARBA00023034"/>
    </source>
</evidence>
<reference evidence="11" key="3">
    <citation type="submission" date="2025-09" db="UniProtKB">
        <authorList>
            <consortium name="Ensembl"/>
        </authorList>
    </citation>
    <scope>IDENTIFICATION</scope>
</reference>
<evidence type="ECO:0000256" key="2">
    <source>
        <dbReference type="ARBA" id="ARBA00004555"/>
    </source>
</evidence>
<protein>
    <recommendedName>
        <fullName evidence="4">RAB6-interacting golgin</fullName>
    </recommendedName>
    <alternativeName>
        <fullName evidence="9">N-terminal kinase-like-binding protein 1</fullName>
    </alternativeName>
    <alternativeName>
        <fullName evidence="8">SCY1-like 1-binding protein 1</fullName>
    </alternativeName>
</protein>
<feature type="region of interest" description="Disordered" evidence="10">
    <location>
        <begin position="276"/>
        <end position="323"/>
    </location>
</feature>
<dbReference type="CTD" id="92344"/>
<dbReference type="InParanoid" id="A0A672HPS3"/>
<comment type="similarity">
    <text evidence="3">Belongs to the GORAB family.</text>
</comment>
<reference evidence="11" key="1">
    <citation type="submission" date="2019-06" db="EMBL/GenBank/DDBJ databases">
        <authorList>
            <consortium name="Wellcome Sanger Institute Data Sharing"/>
        </authorList>
    </citation>
    <scope>NUCLEOTIDE SEQUENCE [LARGE SCALE GENOMIC DNA]</scope>
</reference>